<dbReference type="Gene3D" id="3.40.50.10490">
    <property type="entry name" value="Glucose-6-phosphate isomerase like protein, domain 1"/>
    <property type="match status" value="1"/>
</dbReference>
<evidence type="ECO:0000313" key="2">
    <source>
        <dbReference type="EMBL" id="KAL0480656.1"/>
    </source>
</evidence>
<dbReference type="Pfam" id="PF00318">
    <property type="entry name" value="Ribosomal_S2"/>
    <property type="match status" value="1"/>
</dbReference>
<dbReference type="GO" id="GO:0005763">
    <property type="term" value="C:mitochondrial small ribosomal subunit"/>
    <property type="evidence" value="ECO:0007669"/>
    <property type="project" value="TreeGrafter"/>
</dbReference>
<comment type="similarity">
    <text evidence="1">Belongs to the universal ribosomal protein uS2 family.</text>
</comment>
<gene>
    <name evidence="2" type="ORF">AKO1_006870</name>
</gene>
<protein>
    <submittedName>
        <fullName evidence="2">Ribosomal protein S2</fullName>
    </submittedName>
</protein>
<dbReference type="InterPro" id="IPR023591">
    <property type="entry name" value="Ribosomal_uS2_flav_dom_sf"/>
</dbReference>
<reference evidence="2 3" key="1">
    <citation type="submission" date="2024-03" db="EMBL/GenBank/DDBJ databases">
        <title>The Acrasis kona genome and developmental transcriptomes reveal deep origins of eukaryotic multicellular pathways.</title>
        <authorList>
            <person name="Sheikh S."/>
            <person name="Fu C.-J."/>
            <person name="Brown M.W."/>
            <person name="Baldauf S.L."/>
        </authorList>
    </citation>
    <scope>NUCLEOTIDE SEQUENCE [LARGE SCALE GENOMIC DNA]</scope>
    <source>
        <strain evidence="2 3">ATCC MYA-3509</strain>
    </source>
</reference>
<organism evidence="2 3">
    <name type="scientific">Acrasis kona</name>
    <dbReference type="NCBI Taxonomy" id="1008807"/>
    <lineage>
        <taxon>Eukaryota</taxon>
        <taxon>Discoba</taxon>
        <taxon>Heterolobosea</taxon>
        <taxon>Tetramitia</taxon>
        <taxon>Eutetramitia</taxon>
        <taxon>Acrasidae</taxon>
        <taxon>Acrasis</taxon>
    </lineage>
</organism>
<dbReference type="PANTHER" id="PTHR12534:SF0">
    <property type="entry name" value="SMALL RIBOSOMAL SUBUNIT PROTEIN US2M"/>
    <property type="match status" value="1"/>
</dbReference>
<dbReference type="EMBL" id="JAOPGA020000682">
    <property type="protein sequence ID" value="KAL0480656.1"/>
    <property type="molecule type" value="Genomic_DNA"/>
</dbReference>
<dbReference type="CDD" id="cd01425">
    <property type="entry name" value="RPS2"/>
    <property type="match status" value="1"/>
</dbReference>
<keyword evidence="2" id="KW-0687">Ribonucleoprotein</keyword>
<proteinExistence type="inferred from homology"/>
<accession>A0AAW2YT85</accession>
<dbReference type="Gene3D" id="1.10.287.610">
    <property type="entry name" value="Helix hairpin bin"/>
    <property type="match status" value="1"/>
</dbReference>
<dbReference type="GO" id="GO:0006412">
    <property type="term" value="P:translation"/>
    <property type="evidence" value="ECO:0007669"/>
    <property type="project" value="InterPro"/>
</dbReference>
<comment type="caution">
    <text evidence="2">The sequence shown here is derived from an EMBL/GenBank/DDBJ whole genome shotgun (WGS) entry which is preliminary data.</text>
</comment>
<dbReference type="InterPro" id="IPR001865">
    <property type="entry name" value="Ribosomal_uS2"/>
</dbReference>
<dbReference type="PANTHER" id="PTHR12534">
    <property type="entry name" value="30S RIBOSOMAL PROTEIN S2 PROKARYOTIC AND ORGANELLAR"/>
    <property type="match status" value="1"/>
</dbReference>
<keyword evidence="2" id="KW-0689">Ribosomal protein</keyword>
<keyword evidence="3" id="KW-1185">Reference proteome</keyword>
<dbReference type="Proteomes" id="UP001431209">
    <property type="component" value="Unassembled WGS sequence"/>
</dbReference>
<sequence>MNGLRQGLMELGAHIGTHKSMINSGMASYVVGTRKGQAIIDLTATISQIRKAQGFMRDVGKRAGHVMFYHATLHRNSSMIQAAFMSMFGNRNLSLLTGKWKGGVLSNYHMQFTKVFEQLVQGDVYKVKTMNMTWLIIRVLSKTNNPSDMDSKEFKAHMFSMRKFWRLLTLFKMYKICNRLPDVIVLVNPDRTLVPLHEANHLAIPIVGIVDTDHYYHNISYPIVCNDDSIMLSLFMFEMLTKAYEEGHSEMLVV</sequence>
<dbReference type="InterPro" id="IPR005706">
    <property type="entry name" value="Ribosomal_uS2_bac/mit/plastid"/>
</dbReference>
<evidence type="ECO:0000313" key="3">
    <source>
        <dbReference type="Proteomes" id="UP001431209"/>
    </source>
</evidence>
<dbReference type="AlphaFoldDB" id="A0AAW2YT85"/>
<evidence type="ECO:0000256" key="1">
    <source>
        <dbReference type="ARBA" id="ARBA00006242"/>
    </source>
</evidence>
<dbReference type="HAMAP" id="MF_00291_B">
    <property type="entry name" value="Ribosomal_uS2_B"/>
    <property type="match status" value="1"/>
</dbReference>
<name>A0AAW2YT85_9EUKA</name>
<dbReference type="SUPFAM" id="SSF52313">
    <property type="entry name" value="Ribosomal protein S2"/>
    <property type="match status" value="1"/>
</dbReference>
<dbReference type="GO" id="GO:0003735">
    <property type="term" value="F:structural constituent of ribosome"/>
    <property type="evidence" value="ECO:0007669"/>
    <property type="project" value="InterPro"/>
</dbReference>
<dbReference type="NCBIfam" id="TIGR01011">
    <property type="entry name" value="rpsB_bact"/>
    <property type="match status" value="1"/>
</dbReference>